<dbReference type="PANTHER" id="PTHR10963:SF55">
    <property type="entry name" value="GLYCOSIDE HYDROLASE FAMILY 16 PROTEIN"/>
    <property type="match status" value="1"/>
</dbReference>
<dbReference type="InterPro" id="IPR050546">
    <property type="entry name" value="Glycosyl_Hydrlase_16"/>
</dbReference>
<dbReference type="PANTHER" id="PTHR10963">
    <property type="entry name" value="GLYCOSYL HYDROLASE-RELATED"/>
    <property type="match status" value="1"/>
</dbReference>
<dbReference type="RefSeq" id="WP_008197907.1">
    <property type="nucleotide sequence ID" value="NZ_CM001023.1"/>
</dbReference>
<evidence type="ECO:0000313" key="4">
    <source>
        <dbReference type="EMBL" id="EAZ81876.1"/>
    </source>
</evidence>
<dbReference type="InterPro" id="IPR000757">
    <property type="entry name" value="Beta-glucanase-like"/>
</dbReference>
<dbReference type="HOGENOM" id="CLU_019533_0_1_10"/>
<evidence type="ECO:0000313" key="5">
    <source>
        <dbReference type="Proteomes" id="UP000003919"/>
    </source>
</evidence>
<dbReference type="AlphaFoldDB" id="A3HUQ4"/>
<dbReference type="GO" id="GO:0005975">
    <property type="term" value="P:carbohydrate metabolic process"/>
    <property type="evidence" value="ECO:0007669"/>
    <property type="project" value="InterPro"/>
</dbReference>
<dbReference type="InterPro" id="IPR013320">
    <property type="entry name" value="ConA-like_dom_sf"/>
</dbReference>
<dbReference type="Gene3D" id="2.60.120.200">
    <property type="match status" value="1"/>
</dbReference>
<sequence>MNLILKLVKRLLLSISSIFLFQNAISQQVPSDYTLVWEDEFTKEGSVDREYWNFEKGFVRNRELQWYQESNVNQKNGFLHFEGRREQVKNPNYEAGSENWKKSREYAEYTSSSINTRGKFEFQYGILEVRAKFDTSSGMWPAIWTLGVSKPWPANGEIDVLEYYQVEGSPTILANSAWAHETKRAAWDDAKIPFSKFLSEDPQWAEKFHVWKMDWNEEYIRIYLDDELINEIDLSKTINPDGFNPFHQPHYILLNLALGSNGGDPSSTVFPKEYVVDYVRVYQKK</sequence>
<keyword evidence="2" id="KW-0732">Signal</keyword>
<dbReference type="PROSITE" id="PS51762">
    <property type="entry name" value="GH16_2"/>
    <property type="match status" value="1"/>
</dbReference>
<dbReference type="EMBL" id="AAXU02000001">
    <property type="protein sequence ID" value="EAZ81876.1"/>
    <property type="molecule type" value="Genomic_DNA"/>
</dbReference>
<dbReference type="eggNOG" id="COG2273">
    <property type="taxonomic scope" value="Bacteria"/>
</dbReference>
<reference evidence="4 5" key="1">
    <citation type="journal article" date="2011" name="J. Bacteriol.">
        <title>Complete genome sequence of Algoriphagus sp. PR1, bacterial prey of a colony-forming choanoflagellate.</title>
        <authorList>
            <person name="Alegado R.A."/>
            <person name="Ferriera S."/>
            <person name="Nusbaum C."/>
            <person name="Young S.K."/>
            <person name="Zeng Q."/>
            <person name="Imamovic A."/>
            <person name="Fairclough S.R."/>
            <person name="King N."/>
        </authorList>
    </citation>
    <scope>NUCLEOTIDE SEQUENCE [LARGE SCALE GENOMIC DNA]</scope>
    <source>
        <strain evidence="4 5">PR1</strain>
    </source>
</reference>
<evidence type="ECO:0000256" key="1">
    <source>
        <dbReference type="ARBA" id="ARBA00006865"/>
    </source>
</evidence>
<organism evidence="4 5">
    <name type="scientific">Algoriphagus machipongonensis</name>
    <dbReference type="NCBI Taxonomy" id="388413"/>
    <lineage>
        <taxon>Bacteria</taxon>
        <taxon>Pseudomonadati</taxon>
        <taxon>Bacteroidota</taxon>
        <taxon>Cytophagia</taxon>
        <taxon>Cytophagales</taxon>
        <taxon>Cyclobacteriaceae</taxon>
        <taxon>Algoriphagus</taxon>
    </lineage>
</organism>
<feature type="chain" id="PRO_5002653216" evidence="2">
    <location>
        <begin position="27"/>
        <end position="285"/>
    </location>
</feature>
<evidence type="ECO:0000256" key="2">
    <source>
        <dbReference type="SAM" id="SignalP"/>
    </source>
</evidence>
<dbReference type="Pfam" id="PF00722">
    <property type="entry name" value="Glyco_hydro_16"/>
    <property type="match status" value="1"/>
</dbReference>
<evidence type="ECO:0000259" key="3">
    <source>
        <dbReference type="PROSITE" id="PS51762"/>
    </source>
</evidence>
<protein>
    <submittedName>
        <fullName evidence="4">Beta-glucanase</fullName>
    </submittedName>
</protein>
<comment type="similarity">
    <text evidence="1">Belongs to the glycosyl hydrolase 16 family.</text>
</comment>
<feature type="signal peptide" evidence="2">
    <location>
        <begin position="1"/>
        <end position="26"/>
    </location>
</feature>
<dbReference type="CDD" id="cd08023">
    <property type="entry name" value="GH16_laminarinase_like"/>
    <property type="match status" value="1"/>
</dbReference>
<dbReference type="GO" id="GO:0004553">
    <property type="term" value="F:hydrolase activity, hydrolyzing O-glycosyl compounds"/>
    <property type="evidence" value="ECO:0007669"/>
    <property type="project" value="InterPro"/>
</dbReference>
<dbReference type="STRING" id="388413.ALPR1_01505"/>
<dbReference type="OrthoDB" id="9776255at2"/>
<dbReference type="Proteomes" id="UP000003919">
    <property type="component" value="Unassembled WGS sequence"/>
</dbReference>
<keyword evidence="5" id="KW-1185">Reference proteome</keyword>
<feature type="domain" description="GH16" evidence="3">
    <location>
        <begin position="24"/>
        <end position="285"/>
    </location>
</feature>
<name>A3HUQ4_9BACT</name>
<comment type="caution">
    <text evidence="4">The sequence shown here is derived from an EMBL/GenBank/DDBJ whole genome shotgun (WGS) entry which is preliminary data.</text>
</comment>
<accession>A3HUQ4</accession>
<dbReference type="SUPFAM" id="SSF49899">
    <property type="entry name" value="Concanavalin A-like lectins/glucanases"/>
    <property type="match status" value="1"/>
</dbReference>
<proteinExistence type="inferred from homology"/>
<gene>
    <name evidence="4" type="ORF">ALPR1_01505</name>
</gene>